<comment type="caution">
    <text evidence="5">The sequence shown here is derived from an EMBL/GenBank/DDBJ whole genome shotgun (WGS) entry which is preliminary data.</text>
</comment>
<proteinExistence type="predicted"/>
<dbReference type="PANTHER" id="PTHR12526">
    <property type="entry name" value="GLYCOSYLTRANSFERASE"/>
    <property type="match status" value="1"/>
</dbReference>
<dbReference type="InterPro" id="IPR028098">
    <property type="entry name" value="Glyco_trans_4-like_N"/>
</dbReference>
<protein>
    <submittedName>
        <fullName evidence="5">Glycosyltransferase</fullName>
    </submittedName>
</protein>
<evidence type="ECO:0000313" key="5">
    <source>
        <dbReference type="EMBL" id="RFS46928.1"/>
    </source>
</evidence>
<dbReference type="Pfam" id="PF13439">
    <property type="entry name" value="Glyco_transf_4"/>
    <property type="match status" value="1"/>
</dbReference>
<dbReference type="Gene3D" id="3.40.50.2000">
    <property type="entry name" value="Glycogen Phosphorylase B"/>
    <property type="match status" value="3"/>
</dbReference>
<dbReference type="GO" id="GO:0016757">
    <property type="term" value="F:glycosyltransferase activity"/>
    <property type="evidence" value="ECO:0007669"/>
    <property type="project" value="UniProtKB-KW"/>
</dbReference>
<keyword evidence="1" id="KW-0328">Glycosyltransferase</keyword>
<gene>
    <name evidence="5" type="ORF">D0Q02_09120</name>
</gene>
<dbReference type="Pfam" id="PF13692">
    <property type="entry name" value="Glyco_trans_1_4"/>
    <property type="match status" value="1"/>
</dbReference>
<evidence type="ECO:0000259" key="4">
    <source>
        <dbReference type="Pfam" id="PF13439"/>
    </source>
</evidence>
<feature type="region of interest" description="Disordered" evidence="3">
    <location>
        <begin position="485"/>
        <end position="506"/>
    </location>
</feature>
<sequence length="857" mass="93161">MPSPARPPRLVVLAANEITGDSRVQMTAVAAARDGWDVVLLGRSTKKKGKDVERTALGPIEVIRLPVASMLSRPPGSRHRVRRAVTQFRLPDKATLNRYQARHQSWLRLQTGKANPPPRAWIKAHEALYELRMKAWAWEQLHGGKPGSPSGDWSTDWPLLLDIDLAFGPMIEELEPDVIHANDVDTVPTAALSAARLCARGKKCVWIYDAHDYVPGLEQLKPHQASGVAAAEREFIARADAVVTVSEQIAELLRSRYRLSRSPVVVGNSPVRSEGGSGGTGASVRARAGLDPGVPLLVYAGRIGPERGLDTVVAGLPELPEHHLALVTEQTTPLLAELLATAVKLGVRDRVHLLPYVAPYEVADYLSSADLGLIPFRRTPNCELSLPAKFAEYLHAGLPLVTSDVEVVGGYVRKHDLGEVFPSGDVAGFVAAVTRATARRQELGTHISPSILDDLSWERQSGTLLRLYRDVSGLAPAAVTTDVPWSVSERPAGTPSGPAPGRRQTSNWRALADTGVRLGLGPANYAGQAAAFAQAISRALPDVSVEVVMNKIPASNDYPADRYLYARRQPELEFQLEQVRRVLSGYSHVVVDAFMPLFGYLNGDNIEGDLPALRRAGIKVALLAHGSEIRHPDRHMERHEFSLFADAPEGVAAKLRHKAERNRRVAEEAGLPTFVTTPDLLADLPGATWTPLVVDIAAWACDRPVMERSRPVVLHAPSKRWTKGTDRILPAVQALHDRGVIELCLVEGLAWSEMRRLVQDCDIVLDQFTTGSFGTFAVEAMAAGKPVVANLSDHVGKTVGGDLPIVNANPRNLTEVLESLLDDREATVKIAAASAEYARTYHNGAWTVRQLSSFLTG</sequence>
<dbReference type="EMBL" id="QVFU01000006">
    <property type="protein sequence ID" value="RFS46928.1"/>
    <property type="molecule type" value="Genomic_DNA"/>
</dbReference>
<keyword evidence="2 5" id="KW-0808">Transferase</keyword>
<name>A0A372G1V4_9ACTN</name>
<dbReference type="RefSeq" id="WP_117227536.1">
    <property type="nucleotide sequence ID" value="NZ_CP061725.1"/>
</dbReference>
<feature type="domain" description="Glycosyltransferase subfamily 4-like N-terminal" evidence="4">
    <location>
        <begin position="146"/>
        <end position="266"/>
    </location>
</feature>
<evidence type="ECO:0000256" key="1">
    <source>
        <dbReference type="ARBA" id="ARBA00022676"/>
    </source>
</evidence>
<accession>A0A372G1V4</accession>
<evidence type="ECO:0000256" key="2">
    <source>
        <dbReference type="ARBA" id="ARBA00022679"/>
    </source>
</evidence>
<keyword evidence="6" id="KW-1185">Reference proteome</keyword>
<dbReference type="PANTHER" id="PTHR12526:SF600">
    <property type="entry name" value="GLYCOSYL TRANSFERASE GROUP 1"/>
    <property type="match status" value="1"/>
</dbReference>
<organism evidence="5 6">
    <name type="scientific">Micromonospora craniellae</name>
    <dbReference type="NCBI Taxonomy" id="2294034"/>
    <lineage>
        <taxon>Bacteria</taxon>
        <taxon>Bacillati</taxon>
        <taxon>Actinomycetota</taxon>
        <taxon>Actinomycetes</taxon>
        <taxon>Micromonosporales</taxon>
        <taxon>Micromonosporaceae</taxon>
        <taxon>Micromonospora</taxon>
    </lineage>
</organism>
<dbReference type="OrthoDB" id="3318784at2"/>
<dbReference type="CDD" id="cd03801">
    <property type="entry name" value="GT4_PimA-like"/>
    <property type="match status" value="1"/>
</dbReference>
<reference evidence="5 6" key="1">
    <citation type="submission" date="2018-08" db="EMBL/GenBank/DDBJ databases">
        <title>Verrucosispora craniellae sp. nov., isolated from a marine sponge in the South China Sea.</title>
        <authorList>
            <person name="Li L."/>
            <person name="Lin H.W."/>
        </authorList>
    </citation>
    <scope>NUCLEOTIDE SEQUENCE [LARGE SCALE GENOMIC DNA]</scope>
    <source>
        <strain evidence="5 6">LHW63014</strain>
    </source>
</reference>
<evidence type="ECO:0000313" key="6">
    <source>
        <dbReference type="Proteomes" id="UP000262621"/>
    </source>
</evidence>
<evidence type="ECO:0000256" key="3">
    <source>
        <dbReference type="SAM" id="MobiDB-lite"/>
    </source>
</evidence>
<dbReference type="AlphaFoldDB" id="A0A372G1V4"/>
<dbReference type="SUPFAM" id="SSF53756">
    <property type="entry name" value="UDP-Glycosyltransferase/glycogen phosphorylase"/>
    <property type="match status" value="2"/>
</dbReference>
<dbReference type="Proteomes" id="UP000262621">
    <property type="component" value="Unassembled WGS sequence"/>
</dbReference>